<dbReference type="RefSeq" id="WP_128638684.1">
    <property type="nucleotide sequence ID" value="NZ_CP008947.1"/>
</dbReference>
<dbReference type="Proteomes" id="UP000028488">
    <property type="component" value="Chromosome"/>
</dbReference>
<evidence type="ECO:0008006" key="4">
    <source>
        <dbReference type="Google" id="ProtNLM"/>
    </source>
</evidence>
<reference evidence="2 3" key="1">
    <citation type="submission" date="2014-07" db="EMBL/GenBank/DDBJ databases">
        <title>Genome Sequence of Rhodococcus opacus Strain R7, a Biodegrader of Mono- and Polycyclic Aromatic Hydrocarbons.</title>
        <authorList>
            <person name="Di Gennaro P."/>
            <person name="Zampolli J."/>
            <person name="Presti I."/>
            <person name="Cappelletti M."/>
            <person name="D'Ursi P."/>
            <person name="Orro A."/>
            <person name="Mezzelani A."/>
            <person name="Milanesi L."/>
        </authorList>
    </citation>
    <scope>NUCLEOTIDE SEQUENCE [LARGE SCALE GENOMIC DNA]</scope>
    <source>
        <strain evidence="2 3">R7</strain>
    </source>
</reference>
<evidence type="ECO:0000313" key="2">
    <source>
        <dbReference type="EMBL" id="AII03988.1"/>
    </source>
</evidence>
<dbReference type="InterPro" id="IPR006311">
    <property type="entry name" value="TAT_signal"/>
</dbReference>
<protein>
    <recommendedName>
        <fullName evidence="4">Secreted protein</fullName>
    </recommendedName>
</protein>
<evidence type="ECO:0000256" key="1">
    <source>
        <dbReference type="SAM" id="SignalP"/>
    </source>
</evidence>
<dbReference type="eggNOG" id="ENOG50325N5">
    <property type="taxonomic scope" value="Bacteria"/>
</dbReference>
<sequence>MRRAGIRRSFVAWAAASVAVLAIPLCSSVTAMADTPPVPAATTSAFQVPVRFVAGCLLLTVLACDYPPPVSTVTPSATTGASGVVAFAVERSATTSRYCVAVSVNWRNLTTGVAGTIALQLVERDPSGPTAPGDWCRYAPATVVTGSGMIAAVADVGASPPVDGYQILVHPGLGTFPVP</sequence>
<dbReference type="PROSITE" id="PS51318">
    <property type="entry name" value="TAT"/>
    <property type="match status" value="1"/>
</dbReference>
<proteinExistence type="predicted"/>
<accession>A0A076EG01</accession>
<dbReference type="EMBL" id="CP008947">
    <property type="protein sequence ID" value="AII03988.1"/>
    <property type="molecule type" value="Genomic_DNA"/>
</dbReference>
<evidence type="ECO:0000313" key="3">
    <source>
        <dbReference type="Proteomes" id="UP000028488"/>
    </source>
</evidence>
<name>A0A076EG01_RHOOP</name>
<keyword evidence="1" id="KW-0732">Signal</keyword>
<dbReference type="AlphaFoldDB" id="A0A076EG01"/>
<gene>
    <name evidence="2" type="ORF">EP51_04910</name>
</gene>
<feature type="signal peptide" evidence="1">
    <location>
        <begin position="1"/>
        <end position="33"/>
    </location>
</feature>
<feature type="chain" id="PRO_5001711579" description="Secreted protein" evidence="1">
    <location>
        <begin position="34"/>
        <end position="179"/>
    </location>
</feature>
<organism evidence="2 3">
    <name type="scientific">Rhodococcus opacus</name>
    <name type="common">Nocardia opaca</name>
    <dbReference type="NCBI Taxonomy" id="37919"/>
    <lineage>
        <taxon>Bacteria</taxon>
        <taxon>Bacillati</taxon>
        <taxon>Actinomycetota</taxon>
        <taxon>Actinomycetes</taxon>
        <taxon>Mycobacteriales</taxon>
        <taxon>Nocardiaceae</taxon>
        <taxon>Rhodococcus</taxon>
    </lineage>
</organism>